<dbReference type="PATRIC" id="fig|1160705.3.peg.1967"/>
<dbReference type="EMBL" id="AMLP01000064">
    <property type="protein sequence ID" value="ELS57122.1"/>
    <property type="molecule type" value="Genomic_DNA"/>
</dbReference>
<evidence type="ECO:0000313" key="3">
    <source>
        <dbReference type="Proteomes" id="UP000011205"/>
    </source>
</evidence>
<organism evidence="2 3">
    <name type="scientific">Streptomyces viridochromogenes Tue57</name>
    <dbReference type="NCBI Taxonomy" id="1160705"/>
    <lineage>
        <taxon>Bacteria</taxon>
        <taxon>Bacillati</taxon>
        <taxon>Actinomycetota</taxon>
        <taxon>Actinomycetes</taxon>
        <taxon>Kitasatosporales</taxon>
        <taxon>Streptomycetaceae</taxon>
        <taxon>Streptomyces</taxon>
    </lineage>
</organism>
<feature type="region of interest" description="Disordered" evidence="1">
    <location>
        <begin position="123"/>
        <end position="148"/>
    </location>
</feature>
<feature type="region of interest" description="Disordered" evidence="1">
    <location>
        <begin position="44"/>
        <end position="63"/>
    </location>
</feature>
<gene>
    <name evidence="2" type="ORF">STVIR_1977</name>
</gene>
<feature type="region of interest" description="Disordered" evidence="1">
    <location>
        <begin position="186"/>
        <end position="263"/>
    </location>
</feature>
<sequence>MCLRCGRVTHGQGVLPVACAALCRVVHAQLLPLYAASEGSAKFPVRTPGPPDGGRARGAGGTGVASARLAGPFCDPAEGGVRAPAAPAMTLSFAAPAAGAGPAASHARVPSYGSGRAATGTGDGRYASAGSRPAITPGSEGRGGAGLPSGLGWGRRAFAVAARTRTDGRLPSRHGRDRRTFAVAARTGSTGVCRRDSDGNRHGSAITAPIGTGTGRPSRPRPGPARVGRRGSGGNRRGSAITAPRGTNTGRPARLPRGPGGRLPVARAVSVGAVGTEPADAMCGERRASATLLGRRRETDIGSWSVVVSATVHNGPRQTRQTLERPET</sequence>
<evidence type="ECO:0000256" key="1">
    <source>
        <dbReference type="SAM" id="MobiDB-lite"/>
    </source>
</evidence>
<accession>L8PNW0</accession>
<feature type="compositionally biased region" description="Low complexity" evidence="1">
    <location>
        <begin position="250"/>
        <end position="263"/>
    </location>
</feature>
<dbReference type="AlphaFoldDB" id="L8PNW0"/>
<evidence type="ECO:0000313" key="2">
    <source>
        <dbReference type="EMBL" id="ELS57122.1"/>
    </source>
</evidence>
<name>L8PNW0_STRVR</name>
<comment type="caution">
    <text evidence="2">The sequence shown here is derived from an EMBL/GenBank/DDBJ whole genome shotgun (WGS) entry which is preliminary data.</text>
</comment>
<protein>
    <submittedName>
        <fullName evidence="2">Uncharacterized protein</fullName>
    </submittedName>
</protein>
<dbReference type="Proteomes" id="UP000011205">
    <property type="component" value="Unassembled WGS sequence"/>
</dbReference>
<proteinExistence type="predicted"/>
<reference evidence="2 3" key="1">
    <citation type="journal article" date="2013" name="Genome Announc.">
        <title>Draft Genome Sequence of Streptomyces viridochromogenes Strain Tu57, Producer of Avilamycin.</title>
        <authorList>
            <person name="Gruning B.A."/>
            <person name="Erxleben A."/>
            <person name="Hahnlein A."/>
            <person name="Gunther S."/>
        </authorList>
    </citation>
    <scope>NUCLEOTIDE SEQUENCE [LARGE SCALE GENOMIC DNA]</scope>
    <source>
        <strain evidence="2 3">Tue57</strain>
    </source>
</reference>